<protein>
    <submittedName>
        <fullName evidence="2">Sel1 repeat-containing protein</fullName>
    </submittedName>
</protein>
<dbReference type="EMBL" id="FPKR01000002">
    <property type="protein sequence ID" value="SFZ72429.1"/>
    <property type="molecule type" value="Genomic_DNA"/>
</dbReference>
<evidence type="ECO:0000256" key="1">
    <source>
        <dbReference type="SAM" id="SignalP"/>
    </source>
</evidence>
<keyword evidence="1" id="KW-0732">Signal</keyword>
<accession>A0A1K2H7Z8</accession>
<dbReference type="SMART" id="SM00671">
    <property type="entry name" value="SEL1"/>
    <property type="match status" value="3"/>
</dbReference>
<dbReference type="Proteomes" id="UP000186513">
    <property type="component" value="Unassembled WGS sequence"/>
</dbReference>
<dbReference type="InterPro" id="IPR011990">
    <property type="entry name" value="TPR-like_helical_dom_sf"/>
</dbReference>
<reference evidence="2 3" key="1">
    <citation type="submission" date="2016-11" db="EMBL/GenBank/DDBJ databases">
        <authorList>
            <person name="Jaros S."/>
            <person name="Januszkiewicz K."/>
            <person name="Wedrychowicz H."/>
        </authorList>
    </citation>
    <scope>NUCLEOTIDE SEQUENCE [LARGE SCALE GENOMIC DNA]</scope>
    <source>
        <strain evidence="2 3">DSM 18899</strain>
    </source>
</reference>
<feature type="chain" id="PRO_5013380899" evidence="1">
    <location>
        <begin position="27"/>
        <end position="352"/>
    </location>
</feature>
<dbReference type="RefSeq" id="WP_072427167.1">
    <property type="nucleotide sequence ID" value="NZ_FPKR01000002.1"/>
</dbReference>
<dbReference type="AlphaFoldDB" id="A0A1K2H7Z8"/>
<evidence type="ECO:0000313" key="2">
    <source>
        <dbReference type="EMBL" id="SFZ72429.1"/>
    </source>
</evidence>
<gene>
    <name evidence="2" type="ORF">SAMN02745887_00626</name>
</gene>
<dbReference type="STRING" id="1121279.SAMN02745887_00626"/>
<sequence>MSSISYRHCLALGALLLGACASQPVAQQPANLPPADGKPSLAAHASNPTIAALSYVDSVQCDSSVDADLLFGRGQQLYEEDSDAAQQKAASCFELAASKGDADARCYLAVILRGGRGVPADRVAATQQLREAAKRNNACAEYGLGNAYLEGDGVKANAAEARRWHLRAAHNGMSSAQLLVAQRYEQARDRVNALIWYQLAAEYGEPGAAEQASALQAKLSKAQRAQVAKRLAQTKRKVMPLDTVSKGHYQRNVLSLLGHVDRYFPALYRGLDQQQRFAKTLAWADSAYARGFISPRDFTFYVNIIGFLGEDALNGSGKWPAIDRILADSQLSAPERIEQAAIKAESLQRASN</sequence>
<organism evidence="2 3">
    <name type="scientific">Chitinimonas taiwanensis DSM 18899</name>
    <dbReference type="NCBI Taxonomy" id="1121279"/>
    <lineage>
        <taxon>Bacteria</taxon>
        <taxon>Pseudomonadati</taxon>
        <taxon>Pseudomonadota</taxon>
        <taxon>Betaproteobacteria</taxon>
        <taxon>Neisseriales</taxon>
        <taxon>Chitinibacteraceae</taxon>
        <taxon>Chitinimonas</taxon>
    </lineage>
</organism>
<name>A0A1K2H7Z8_9NEIS</name>
<dbReference type="SUPFAM" id="SSF81901">
    <property type="entry name" value="HCP-like"/>
    <property type="match status" value="1"/>
</dbReference>
<dbReference type="InterPro" id="IPR050767">
    <property type="entry name" value="Sel1_AlgK"/>
</dbReference>
<evidence type="ECO:0000313" key="3">
    <source>
        <dbReference type="Proteomes" id="UP000186513"/>
    </source>
</evidence>
<feature type="signal peptide" evidence="1">
    <location>
        <begin position="1"/>
        <end position="26"/>
    </location>
</feature>
<keyword evidence="3" id="KW-1185">Reference proteome</keyword>
<dbReference type="Pfam" id="PF08238">
    <property type="entry name" value="Sel1"/>
    <property type="match status" value="4"/>
</dbReference>
<dbReference type="PROSITE" id="PS51257">
    <property type="entry name" value="PROKAR_LIPOPROTEIN"/>
    <property type="match status" value="1"/>
</dbReference>
<proteinExistence type="predicted"/>
<dbReference type="Gene3D" id="1.25.40.10">
    <property type="entry name" value="Tetratricopeptide repeat domain"/>
    <property type="match status" value="1"/>
</dbReference>
<dbReference type="InterPro" id="IPR006597">
    <property type="entry name" value="Sel1-like"/>
</dbReference>
<dbReference type="PANTHER" id="PTHR11102:SF160">
    <property type="entry name" value="ERAD-ASSOCIATED E3 UBIQUITIN-PROTEIN LIGASE COMPONENT HRD3"/>
    <property type="match status" value="1"/>
</dbReference>
<dbReference type="PANTHER" id="PTHR11102">
    <property type="entry name" value="SEL-1-LIKE PROTEIN"/>
    <property type="match status" value="1"/>
</dbReference>